<name>A0AC61KYR0_9EURY</name>
<reference evidence="1" key="1">
    <citation type="submission" date="2018-01" db="EMBL/GenBank/DDBJ databases">
        <authorList>
            <person name="Krukenberg V."/>
        </authorList>
    </citation>
    <scope>NUCLEOTIDE SEQUENCE</scope>
    <source>
        <strain evidence="1">E20ANME2</strain>
    </source>
</reference>
<proteinExistence type="predicted"/>
<evidence type="ECO:0000313" key="1">
    <source>
        <dbReference type="EMBL" id="PXF57283.1"/>
    </source>
</evidence>
<gene>
    <name evidence="1" type="ORF">C4B59_15505</name>
</gene>
<sequence>MLFVRTHNAIITEKNLGKTLSKAVNTRAPDIKGITASIARLISWKQKALFKNLVIAEHYTSVSHHFHHVAGGKTIS</sequence>
<protein>
    <submittedName>
        <fullName evidence="1">Uncharacterized protein</fullName>
    </submittedName>
</protein>
<organism evidence="1 2">
    <name type="scientific">Candidatus Methanogaster sp</name>
    <dbReference type="NCBI Taxonomy" id="3386292"/>
    <lineage>
        <taxon>Archaea</taxon>
        <taxon>Methanobacteriati</taxon>
        <taxon>Methanobacteriota</taxon>
        <taxon>Stenosarchaea group</taxon>
        <taxon>Methanomicrobia</taxon>
        <taxon>Methanosarcinales</taxon>
        <taxon>ANME-2 cluster</taxon>
        <taxon>Candidatus Methanogasteraceae</taxon>
        <taxon>Candidatus Methanogaster</taxon>
    </lineage>
</organism>
<dbReference type="EMBL" id="PQXF01000064">
    <property type="protein sequence ID" value="PXF57283.1"/>
    <property type="molecule type" value="Genomic_DNA"/>
</dbReference>
<comment type="caution">
    <text evidence="1">The sequence shown here is derived from an EMBL/GenBank/DDBJ whole genome shotgun (WGS) entry which is preliminary data.</text>
</comment>
<accession>A0AC61KYR0</accession>
<evidence type="ECO:0000313" key="2">
    <source>
        <dbReference type="Proteomes" id="UP000248329"/>
    </source>
</evidence>
<dbReference type="Proteomes" id="UP000248329">
    <property type="component" value="Unassembled WGS sequence"/>
</dbReference>